<dbReference type="SUPFAM" id="SSF47598">
    <property type="entry name" value="Ribbon-helix-helix"/>
    <property type="match status" value="1"/>
</dbReference>
<name>A0A9X2TZA0_9BACT</name>
<sequence length="78" mass="8581">MSNRFSESASKGVNTTASEDTEEAAQAALGDEGVEEAQLNVKLPKALRDAFKQKCKSEGRTMSWVVKQAIRDYISKDK</sequence>
<evidence type="ECO:0000259" key="2">
    <source>
        <dbReference type="Pfam" id="PF07878"/>
    </source>
</evidence>
<dbReference type="InterPro" id="IPR010985">
    <property type="entry name" value="Ribbon_hlx_hlx"/>
</dbReference>
<dbReference type="GO" id="GO:0006355">
    <property type="term" value="P:regulation of DNA-templated transcription"/>
    <property type="evidence" value="ECO:0007669"/>
    <property type="project" value="InterPro"/>
</dbReference>
<gene>
    <name evidence="3" type="ORF">GGP83_003449</name>
</gene>
<comment type="caution">
    <text evidence="3">The sequence shown here is derived from an EMBL/GenBank/DDBJ whole genome shotgun (WGS) entry which is preliminary data.</text>
</comment>
<reference evidence="3" key="1">
    <citation type="submission" date="2022-08" db="EMBL/GenBank/DDBJ databases">
        <title>Genomic Encyclopedia of Type Strains, Phase V (KMG-V): Genome sequencing to study the core and pangenomes of soil and plant-associated prokaryotes.</title>
        <authorList>
            <person name="Whitman W."/>
        </authorList>
    </citation>
    <scope>NUCLEOTIDE SEQUENCE</scope>
    <source>
        <strain evidence="3">SP2017</strain>
    </source>
</reference>
<evidence type="ECO:0000313" key="3">
    <source>
        <dbReference type="EMBL" id="MCS3953474.1"/>
    </source>
</evidence>
<dbReference type="Gene3D" id="1.10.1220.10">
    <property type="entry name" value="Met repressor-like"/>
    <property type="match status" value="1"/>
</dbReference>
<dbReference type="EMBL" id="JANUBB010000029">
    <property type="protein sequence ID" value="MCS3953474.1"/>
    <property type="molecule type" value="Genomic_DNA"/>
</dbReference>
<feature type="compositionally biased region" description="Polar residues" evidence="1">
    <location>
        <begin position="1"/>
        <end position="18"/>
    </location>
</feature>
<dbReference type="Proteomes" id="UP001155010">
    <property type="component" value="Unassembled WGS sequence"/>
</dbReference>
<proteinExistence type="predicted"/>
<dbReference type="AlphaFoldDB" id="A0A9X2TZA0"/>
<feature type="domain" description="CopG-like ribbon-helix-helix" evidence="2">
    <location>
        <begin position="40"/>
        <end position="76"/>
    </location>
</feature>
<accession>A0A9X2TZA0</accession>
<organism evidence="3 4">
    <name type="scientific">Salinibacter ruber</name>
    <dbReference type="NCBI Taxonomy" id="146919"/>
    <lineage>
        <taxon>Bacteria</taxon>
        <taxon>Pseudomonadati</taxon>
        <taxon>Rhodothermota</taxon>
        <taxon>Rhodothermia</taxon>
        <taxon>Rhodothermales</taxon>
        <taxon>Salinibacteraceae</taxon>
        <taxon>Salinibacter</taxon>
    </lineage>
</organism>
<evidence type="ECO:0000313" key="4">
    <source>
        <dbReference type="Proteomes" id="UP001155010"/>
    </source>
</evidence>
<protein>
    <recommendedName>
        <fullName evidence="2">CopG-like ribbon-helix-helix domain-containing protein</fullName>
    </recommendedName>
</protein>
<feature type="region of interest" description="Disordered" evidence="1">
    <location>
        <begin position="1"/>
        <end position="31"/>
    </location>
</feature>
<dbReference type="RefSeq" id="WP_423819943.1">
    <property type="nucleotide sequence ID" value="NZ_JANTZF010000015.1"/>
</dbReference>
<dbReference type="InterPro" id="IPR012869">
    <property type="entry name" value="RHH_5"/>
</dbReference>
<evidence type="ECO:0000256" key="1">
    <source>
        <dbReference type="SAM" id="MobiDB-lite"/>
    </source>
</evidence>
<dbReference type="InterPro" id="IPR013321">
    <property type="entry name" value="Arc_rbn_hlx_hlx"/>
</dbReference>
<dbReference type="Pfam" id="PF07878">
    <property type="entry name" value="RHH_5"/>
    <property type="match status" value="1"/>
</dbReference>